<dbReference type="RefSeq" id="XP_052130806.1">
    <property type="nucleotide sequence ID" value="XM_052274846.1"/>
</dbReference>
<dbReference type="Proteomes" id="UP000504606">
    <property type="component" value="Unplaced"/>
</dbReference>
<evidence type="ECO:0000256" key="2">
    <source>
        <dbReference type="ARBA" id="ARBA00012759"/>
    </source>
</evidence>
<dbReference type="GeneID" id="127751372"/>
<protein>
    <recommendedName>
        <fullName evidence="2">ubiquitinyl hydrolase 1</fullName>
        <ecNumber evidence="2">3.4.19.12</ecNumber>
    </recommendedName>
</protein>
<keyword evidence="4" id="KW-1185">Reference proteome</keyword>
<proteinExistence type="predicted"/>
<dbReference type="PROSITE" id="PS50235">
    <property type="entry name" value="USP_3"/>
    <property type="match status" value="1"/>
</dbReference>
<dbReference type="PROSITE" id="PS00973">
    <property type="entry name" value="USP_2"/>
    <property type="match status" value="1"/>
</dbReference>
<dbReference type="GO" id="GO:0004843">
    <property type="term" value="F:cysteine-type deubiquitinase activity"/>
    <property type="evidence" value="ECO:0007669"/>
    <property type="project" value="UniProtKB-EC"/>
</dbReference>
<accession>A0A9C6X7Y1</accession>
<feature type="domain" description="USP" evidence="3">
    <location>
        <begin position="13"/>
        <end position="331"/>
    </location>
</feature>
<evidence type="ECO:0000256" key="1">
    <source>
        <dbReference type="ARBA" id="ARBA00000707"/>
    </source>
</evidence>
<evidence type="ECO:0000313" key="5">
    <source>
        <dbReference type="RefSeq" id="XP_052130806.1"/>
    </source>
</evidence>
<dbReference type="GO" id="GO:0016579">
    <property type="term" value="P:protein deubiquitination"/>
    <property type="evidence" value="ECO:0007669"/>
    <property type="project" value="InterPro"/>
</dbReference>
<comment type="catalytic activity">
    <reaction evidence="1">
        <text>Thiol-dependent hydrolysis of ester, thioester, amide, peptide and isopeptide bonds formed by the C-terminal Gly of ubiquitin (a 76-residue protein attached to proteins as an intracellular targeting signal).</text>
        <dbReference type="EC" id="3.4.19.12"/>
    </reaction>
</comment>
<dbReference type="InterPro" id="IPR050185">
    <property type="entry name" value="Ub_carboxyl-term_hydrolase"/>
</dbReference>
<dbReference type="InterPro" id="IPR018200">
    <property type="entry name" value="USP_CS"/>
</dbReference>
<reference evidence="5" key="1">
    <citation type="submission" date="2025-08" db="UniProtKB">
        <authorList>
            <consortium name="RefSeq"/>
        </authorList>
    </citation>
    <scope>IDENTIFICATION</scope>
    <source>
        <tissue evidence="5">Whole organism</tissue>
    </source>
</reference>
<dbReference type="Pfam" id="PF00443">
    <property type="entry name" value="UCH"/>
    <property type="match status" value="1"/>
</dbReference>
<dbReference type="EC" id="3.4.19.12" evidence="2"/>
<dbReference type="Gene3D" id="3.90.70.10">
    <property type="entry name" value="Cysteine proteinases"/>
    <property type="match status" value="1"/>
</dbReference>
<dbReference type="CDD" id="cd02257">
    <property type="entry name" value="Peptidase_C19"/>
    <property type="match status" value="1"/>
</dbReference>
<evidence type="ECO:0000259" key="3">
    <source>
        <dbReference type="PROSITE" id="PS50235"/>
    </source>
</evidence>
<dbReference type="PANTHER" id="PTHR21646:SF10">
    <property type="entry name" value="UBIQUITIN CARBOXYL-TERMINAL HYDROLASE 14"/>
    <property type="match status" value="1"/>
</dbReference>
<name>A0A9C6X7Y1_FRAOC</name>
<dbReference type="SUPFAM" id="SSF54001">
    <property type="entry name" value="Cysteine proteinases"/>
    <property type="match status" value="1"/>
</dbReference>
<dbReference type="PANTHER" id="PTHR21646">
    <property type="entry name" value="UBIQUITIN CARBOXYL-TERMINAL HYDROLASE"/>
    <property type="match status" value="1"/>
</dbReference>
<dbReference type="InterPro" id="IPR001394">
    <property type="entry name" value="Peptidase_C19_UCH"/>
</dbReference>
<dbReference type="InterPro" id="IPR028889">
    <property type="entry name" value="USP"/>
</dbReference>
<dbReference type="AlphaFoldDB" id="A0A9C6X7Y1"/>
<sequence length="331" mass="37596">MGDYRTSNILGHVGLENLGFTCFLNAALQCIHNIEEFRQLLLSNYHKVISRLTPLTETLSMLFAEMCKSESSVAPNAFLHVIRKYWVEYNPGTQQDAMDFLSFLLWRIHAEVLVCTKYCMTEFMSISSDAIFFQESEFVVRNPNIKLSAHEEVLNAWERSAHSAVTSLLGHQLITFRTCGNQYCSYESVTCDTSLILSLDIPKACKRENIEECLDLLCNGNKSVDGPCPLCAVEGSTTLKYKLGRLPPYLIVHIKRFQQIGAEKKKVDTKINCSEQLNMKPYAMQGLQSTEEYELVGLIVHTGSLERGHYIAHCKREQRFKESSANIQLLT</sequence>
<organism evidence="4 5">
    <name type="scientific">Frankliniella occidentalis</name>
    <name type="common">Western flower thrips</name>
    <name type="synonym">Euthrips occidentalis</name>
    <dbReference type="NCBI Taxonomy" id="133901"/>
    <lineage>
        <taxon>Eukaryota</taxon>
        <taxon>Metazoa</taxon>
        <taxon>Ecdysozoa</taxon>
        <taxon>Arthropoda</taxon>
        <taxon>Hexapoda</taxon>
        <taxon>Insecta</taxon>
        <taxon>Pterygota</taxon>
        <taxon>Neoptera</taxon>
        <taxon>Paraneoptera</taxon>
        <taxon>Thysanoptera</taxon>
        <taxon>Terebrantia</taxon>
        <taxon>Thripoidea</taxon>
        <taxon>Thripidae</taxon>
        <taxon>Frankliniella</taxon>
    </lineage>
</organism>
<gene>
    <name evidence="5" type="primary">LOC127751372</name>
</gene>
<dbReference type="InterPro" id="IPR038765">
    <property type="entry name" value="Papain-like_cys_pep_sf"/>
</dbReference>
<evidence type="ECO:0000313" key="4">
    <source>
        <dbReference type="Proteomes" id="UP000504606"/>
    </source>
</evidence>